<reference evidence="2 3" key="1">
    <citation type="journal article" date="2018" name="MBio">
        <title>Comparative Genomics Reveals the Core Gene Toolbox for the Fungus-Insect Symbiosis.</title>
        <authorList>
            <person name="Wang Y."/>
            <person name="Stata M."/>
            <person name="Wang W."/>
            <person name="Stajich J.E."/>
            <person name="White M.M."/>
            <person name="Moncalvo J.M."/>
        </authorList>
    </citation>
    <scope>NUCLEOTIDE SEQUENCE [LARGE SCALE GENOMIC DNA]</scope>
    <source>
        <strain evidence="2 3">SC-DP-2</strain>
    </source>
</reference>
<proteinExistence type="predicted"/>
<sequence>MYLIVRQLFIVIVFVAYVIFISWGGKNSKPSAKLLWKSSPESRLSFPKSNYFSSKNHFESWLEPKAFLRHNSTKVKQQDGMYYIMMNSHLKVLDSQVMTAGMTRELNPDTLEASPRRLGFLYTVVSDEKITYYARIYNIDSSTSLAEKDFAAHKKKVEAINPNSFNPTDFPDLKVCPPNISGKEYDPELLFCQDKFSSCVGKSNSRENDVFYFRISSSLKPYSKVSDGALELHSNSGAYIEKENLRFSDRFVLSLIPSSYDSNINVLASESWLDSANFKFKISVLQNFTSTKSSDEITDQKPNINKSSNEMWEISRMVQYSLKVGKKYSLLSDLEKELICIPPAVDTASRTVVIYFYISQVVLTLDTIWEPNKNGQLVQIQNLSSKNLYNSDIINEYESTGISLDDSGKLLVISKLNGDFFVFSRKANVMKPNQLRTNTNVDASEKFPMPSLNQDPKEPSAFALKPTLRKITDPDKSPFTWDLILNWHESSYLGELTDFHNYSNDQHTLNMNTGYNSLIGFQHVSSNLRSRSAEPLPGSVKYYYAALRTVLIDSSSKEEDSPSKDTDAVQSYPLSLFFKRKNHCHPYLLKAKARVMAIKFDGTIVYFSLDERAPEPNFVLSYAYSHYEVLILLTISTLFFMYYESKVL</sequence>
<dbReference type="OrthoDB" id="5596089at2759"/>
<feature type="transmembrane region" description="Helical" evidence="1">
    <location>
        <begin position="7"/>
        <end position="25"/>
    </location>
</feature>
<evidence type="ECO:0000313" key="3">
    <source>
        <dbReference type="Proteomes" id="UP000245609"/>
    </source>
</evidence>
<protein>
    <submittedName>
        <fullName evidence="2">Uncharacterized protein</fullName>
    </submittedName>
</protein>
<dbReference type="Proteomes" id="UP000245609">
    <property type="component" value="Unassembled WGS sequence"/>
</dbReference>
<accession>A0A2T9ZEZ5</accession>
<name>A0A2T9ZEZ5_9FUNG</name>
<keyword evidence="1" id="KW-0812">Transmembrane</keyword>
<keyword evidence="1" id="KW-1133">Transmembrane helix</keyword>
<evidence type="ECO:0000256" key="1">
    <source>
        <dbReference type="SAM" id="Phobius"/>
    </source>
</evidence>
<dbReference type="EMBL" id="MBFS01000272">
    <property type="protein sequence ID" value="PVV03156.1"/>
    <property type="molecule type" value="Genomic_DNA"/>
</dbReference>
<dbReference type="AlphaFoldDB" id="A0A2T9ZEZ5"/>
<evidence type="ECO:0000313" key="2">
    <source>
        <dbReference type="EMBL" id="PVV03156.1"/>
    </source>
</evidence>
<keyword evidence="1" id="KW-0472">Membrane</keyword>
<comment type="caution">
    <text evidence="2">The sequence shown here is derived from an EMBL/GenBank/DDBJ whole genome shotgun (WGS) entry which is preliminary data.</text>
</comment>
<gene>
    <name evidence="2" type="ORF">BB560_002379</name>
</gene>
<organism evidence="2 3">
    <name type="scientific">Smittium megazygosporum</name>
    <dbReference type="NCBI Taxonomy" id="133381"/>
    <lineage>
        <taxon>Eukaryota</taxon>
        <taxon>Fungi</taxon>
        <taxon>Fungi incertae sedis</taxon>
        <taxon>Zoopagomycota</taxon>
        <taxon>Kickxellomycotina</taxon>
        <taxon>Harpellomycetes</taxon>
        <taxon>Harpellales</taxon>
        <taxon>Legeriomycetaceae</taxon>
        <taxon>Smittium</taxon>
    </lineage>
</organism>
<keyword evidence="3" id="KW-1185">Reference proteome</keyword>